<dbReference type="SUPFAM" id="SSF50249">
    <property type="entry name" value="Nucleic acid-binding proteins"/>
    <property type="match status" value="1"/>
</dbReference>
<name>K1JX68_9BURK</name>
<keyword evidence="1 2" id="KW-0238">DNA-binding</keyword>
<dbReference type="EMBL" id="ADMG01000007">
    <property type="protein sequence ID" value="EKB32237.1"/>
    <property type="molecule type" value="Genomic_DNA"/>
</dbReference>
<evidence type="ECO:0000256" key="3">
    <source>
        <dbReference type="PIRNR" id="PIRNR002070"/>
    </source>
</evidence>
<reference evidence="5 6" key="1">
    <citation type="submission" date="2012-05" db="EMBL/GenBank/DDBJ databases">
        <title>The Genome Sequence of Sutterella wadsworthensis 2_1_59BFAA.</title>
        <authorList>
            <consortium name="The Broad Institute Genome Sequencing Platform"/>
            <person name="Earl A."/>
            <person name="Ward D."/>
            <person name="Feldgarden M."/>
            <person name="Gevers D."/>
            <person name="Daigneault M."/>
            <person name="Strauss J."/>
            <person name="Allen-Vercoe E."/>
            <person name="Walker B."/>
            <person name="Young S.K."/>
            <person name="Zeng Q."/>
            <person name="Gargeya S."/>
            <person name="Fitzgerald M."/>
            <person name="Haas B."/>
            <person name="Abouelleil A."/>
            <person name="Alvarado L."/>
            <person name="Arachchi H.M."/>
            <person name="Berlin A.M."/>
            <person name="Chapman S.B."/>
            <person name="Goldberg J."/>
            <person name="Griggs A."/>
            <person name="Gujja S."/>
            <person name="Hansen M."/>
            <person name="Howarth C."/>
            <person name="Imamovic A."/>
            <person name="Larimer J."/>
            <person name="McCowen C."/>
            <person name="Montmayeur A."/>
            <person name="Murphy C."/>
            <person name="Neiman D."/>
            <person name="Pearson M."/>
            <person name="Priest M."/>
            <person name="Roberts A."/>
            <person name="Saif S."/>
            <person name="Shea T."/>
            <person name="Sisk P."/>
            <person name="Sykes S."/>
            <person name="Wortman J."/>
            <person name="Nusbaum C."/>
            <person name="Birren B."/>
        </authorList>
    </citation>
    <scope>NUCLEOTIDE SEQUENCE [LARGE SCALE GENOMIC DNA]</scope>
    <source>
        <strain evidence="5 6">2_1_59BFAA</strain>
    </source>
</reference>
<dbReference type="CDD" id="cd04496">
    <property type="entry name" value="SSB_OBF"/>
    <property type="match status" value="1"/>
</dbReference>
<proteinExistence type="inferred from homology"/>
<accession>K1JX68</accession>
<dbReference type="PATRIC" id="fig|742823.3.peg.241"/>
<comment type="caution">
    <text evidence="2">Lacks conserved residue(s) required for the propagation of feature annotation.</text>
</comment>
<comment type="caution">
    <text evidence="5">The sequence shown here is derived from an EMBL/GenBank/DDBJ whole genome shotgun (WGS) entry which is preliminary data.</text>
</comment>
<sequence>MLNINEVTICGCLGRDPDLRYGTNNLAFVSLAVATNRRVKNADGQYENVTDWNTVVAFGKTAETIAEYLHKGSPIWVRGRLQTRKYKDKNGADRWVTEVICEHFQFVQSAKDRGEQRQEEPARRSRAQEHTQTYDDGEVPF</sequence>
<evidence type="ECO:0000313" key="6">
    <source>
        <dbReference type="Proteomes" id="UP000005835"/>
    </source>
</evidence>
<evidence type="ECO:0000256" key="1">
    <source>
        <dbReference type="ARBA" id="ARBA00023125"/>
    </source>
</evidence>
<dbReference type="NCBIfam" id="TIGR00621">
    <property type="entry name" value="ssb"/>
    <property type="match status" value="1"/>
</dbReference>
<feature type="region of interest" description="Disordered" evidence="4">
    <location>
        <begin position="110"/>
        <end position="141"/>
    </location>
</feature>
<dbReference type="AlphaFoldDB" id="K1JX68"/>
<evidence type="ECO:0000256" key="4">
    <source>
        <dbReference type="SAM" id="MobiDB-lite"/>
    </source>
</evidence>
<comment type="subunit">
    <text evidence="2">Homotetramer.</text>
</comment>
<feature type="compositionally biased region" description="Basic and acidic residues" evidence="4">
    <location>
        <begin position="110"/>
        <end position="133"/>
    </location>
</feature>
<keyword evidence="6" id="KW-1185">Reference proteome</keyword>
<dbReference type="Pfam" id="PF00436">
    <property type="entry name" value="SSB"/>
    <property type="match status" value="1"/>
</dbReference>
<dbReference type="eggNOG" id="COG0629">
    <property type="taxonomic scope" value="Bacteria"/>
</dbReference>
<dbReference type="STRING" id="742823.HMPREF9465_00252"/>
<evidence type="ECO:0000256" key="2">
    <source>
        <dbReference type="HAMAP-Rule" id="MF_00984"/>
    </source>
</evidence>
<dbReference type="InterPro" id="IPR000424">
    <property type="entry name" value="Primosome_PriB/ssb"/>
</dbReference>
<dbReference type="HOGENOM" id="CLU_078758_6_0_4"/>
<dbReference type="PANTHER" id="PTHR10302:SF0">
    <property type="entry name" value="SINGLE-STRANDED DNA-BINDING PROTEIN, MITOCHONDRIAL"/>
    <property type="match status" value="1"/>
</dbReference>
<gene>
    <name evidence="5" type="ORF">HMPREF9465_00252</name>
</gene>
<dbReference type="RefSeq" id="WP_005433334.1">
    <property type="nucleotide sequence ID" value="NZ_JH815513.1"/>
</dbReference>
<evidence type="ECO:0000313" key="5">
    <source>
        <dbReference type="EMBL" id="EKB32237.1"/>
    </source>
</evidence>
<dbReference type="InterPro" id="IPR012340">
    <property type="entry name" value="NA-bd_OB-fold"/>
</dbReference>
<dbReference type="PANTHER" id="PTHR10302">
    <property type="entry name" value="SINGLE-STRANDED DNA-BINDING PROTEIN"/>
    <property type="match status" value="1"/>
</dbReference>
<dbReference type="HAMAP" id="MF_00984">
    <property type="entry name" value="SSB"/>
    <property type="match status" value="1"/>
</dbReference>
<organism evidence="5 6">
    <name type="scientific">Sutterella wadsworthensis 2_1_59BFAA</name>
    <dbReference type="NCBI Taxonomy" id="742823"/>
    <lineage>
        <taxon>Bacteria</taxon>
        <taxon>Pseudomonadati</taxon>
        <taxon>Pseudomonadota</taxon>
        <taxon>Betaproteobacteria</taxon>
        <taxon>Burkholderiales</taxon>
        <taxon>Sutterellaceae</taxon>
        <taxon>Sutterella</taxon>
    </lineage>
</organism>
<dbReference type="PROSITE" id="PS50935">
    <property type="entry name" value="SSB"/>
    <property type="match status" value="1"/>
</dbReference>
<dbReference type="InterPro" id="IPR011344">
    <property type="entry name" value="ssDNA-bd"/>
</dbReference>
<dbReference type="GO" id="GO:0009295">
    <property type="term" value="C:nucleoid"/>
    <property type="evidence" value="ECO:0007669"/>
    <property type="project" value="TreeGrafter"/>
</dbReference>
<dbReference type="GO" id="GO:0003697">
    <property type="term" value="F:single-stranded DNA binding"/>
    <property type="evidence" value="ECO:0007669"/>
    <property type="project" value="UniProtKB-UniRule"/>
</dbReference>
<dbReference type="Gene3D" id="2.40.50.140">
    <property type="entry name" value="Nucleic acid-binding proteins"/>
    <property type="match status" value="1"/>
</dbReference>
<dbReference type="Proteomes" id="UP000005835">
    <property type="component" value="Unassembled WGS sequence"/>
</dbReference>
<protein>
    <recommendedName>
        <fullName evidence="2 3">Single-stranded DNA-binding protein</fullName>
        <shortName evidence="2">SSB</shortName>
    </recommendedName>
</protein>
<dbReference type="PIRSF" id="PIRSF002070">
    <property type="entry name" value="SSB"/>
    <property type="match status" value="1"/>
</dbReference>
<dbReference type="GO" id="GO:0006260">
    <property type="term" value="P:DNA replication"/>
    <property type="evidence" value="ECO:0007669"/>
    <property type="project" value="InterPro"/>
</dbReference>